<dbReference type="InterPro" id="IPR008271">
    <property type="entry name" value="Ser/Thr_kinase_AS"/>
</dbReference>
<dbReference type="InterPro" id="IPR029058">
    <property type="entry name" value="AB_hydrolase_fold"/>
</dbReference>
<dbReference type="PROSITE" id="PS50011">
    <property type="entry name" value="PROTEIN_KINASE_DOM"/>
    <property type="match status" value="1"/>
</dbReference>
<dbReference type="STRING" id="131310.A0A0N4ZQC4"/>
<dbReference type="GO" id="GO:0005524">
    <property type="term" value="F:ATP binding"/>
    <property type="evidence" value="ECO:0007669"/>
    <property type="project" value="InterPro"/>
</dbReference>
<dbReference type="PROSITE" id="PS00108">
    <property type="entry name" value="PROTEIN_KINASE_ST"/>
    <property type="match status" value="1"/>
</dbReference>
<feature type="domain" description="Protein kinase" evidence="2">
    <location>
        <begin position="54"/>
        <end position="351"/>
    </location>
</feature>
<dbReference type="Pfam" id="PF01674">
    <property type="entry name" value="Lipase_2"/>
    <property type="match status" value="1"/>
</dbReference>
<feature type="transmembrane region" description="Helical" evidence="1">
    <location>
        <begin position="432"/>
        <end position="452"/>
    </location>
</feature>
<dbReference type="InterPro" id="IPR011009">
    <property type="entry name" value="Kinase-like_dom_sf"/>
</dbReference>
<dbReference type="PANTHER" id="PTHR32015:SF1">
    <property type="entry name" value="LIPASE"/>
    <property type="match status" value="1"/>
</dbReference>
<protein>
    <submittedName>
        <fullName evidence="4">Protein kinase domain-containing protein</fullName>
    </submittedName>
</protein>
<dbReference type="SUPFAM" id="SSF56112">
    <property type="entry name" value="Protein kinase-like (PK-like)"/>
    <property type="match status" value="1"/>
</dbReference>
<dbReference type="InterPro" id="IPR002918">
    <property type="entry name" value="Lipase_EstA/Esterase_EstB"/>
</dbReference>
<keyword evidence="1" id="KW-0812">Transmembrane</keyword>
<reference evidence="4" key="1">
    <citation type="submission" date="2017-02" db="UniProtKB">
        <authorList>
            <consortium name="WormBaseParasite"/>
        </authorList>
    </citation>
    <scope>IDENTIFICATION</scope>
</reference>
<dbReference type="PANTHER" id="PTHR32015">
    <property type="entry name" value="FASTING INDUCED LIPASE"/>
    <property type="match status" value="1"/>
</dbReference>
<dbReference type="GO" id="GO:0016042">
    <property type="term" value="P:lipid catabolic process"/>
    <property type="evidence" value="ECO:0007669"/>
    <property type="project" value="InterPro"/>
</dbReference>
<keyword evidence="1" id="KW-0472">Membrane</keyword>
<keyword evidence="3" id="KW-1185">Reference proteome</keyword>
<dbReference type="WBParaSite" id="PTRK_0001072200.1">
    <property type="protein sequence ID" value="PTRK_0001072200.1"/>
    <property type="gene ID" value="PTRK_0001072200"/>
</dbReference>
<dbReference type="SUPFAM" id="SSF53474">
    <property type="entry name" value="alpha/beta-Hydrolases"/>
    <property type="match status" value="1"/>
</dbReference>
<evidence type="ECO:0000256" key="1">
    <source>
        <dbReference type="SAM" id="Phobius"/>
    </source>
</evidence>
<dbReference type="SMART" id="SM00220">
    <property type="entry name" value="S_TKc"/>
    <property type="match status" value="1"/>
</dbReference>
<evidence type="ECO:0000259" key="2">
    <source>
        <dbReference type="PROSITE" id="PS50011"/>
    </source>
</evidence>
<accession>A0A0N4ZQC4</accession>
<evidence type="ECO:0000313" key="3">
    <source>
        <dbReference type="Proteomes" id="UP000038045"/>
    </source>
</evidence>
<keyword evidence="1" id="KW-1133">Transmembrane helix</keyword>
<dbReference type="Gene3D" id="1.10.510.10">
    <property type="entry name" value="Transferase(Phosphotransferase) domain 1"/>
    <property type="match status" value="1"/>
</dbReference>
<organism evidence="3 4">
    <name type="scientific">Parastrongyloides trichosuri</name>
    <name type="common">Possum-specific nematode worm</name>
    <dbReference type="NCBI Taxonomy" id="131310"/>
    <lineage>
        <taxon>Eukaryota</taxon>
        <taxon>Metazoa</taxon>
        <taxon>Ecdysozoa</taxon>
        <taxon>Nematoda</taxon>
        <taxon>Chromadorea</taxon>
        <taxon>Rhabditida</taxon>
        <taxon>Tylenchina</taxon>
        <taxon>Panagrolaimomorpha</taxon>
        <taxon>Strongyloidoidea</taxon>
        <taxon>Strongyloididae</taxon>
        <taxon>Parastrongyloides</taxon>
    </lineage>
</organism>
<dbReference type="Pfam" id="PF00069">
    <property type="entry name" value="Pkinase"/>
    <property type="match status" value="1"/>
</dbReference>
<dbReference type="GO" id="GO:0016298">
    <property type="term" value="F:lipase activity"/>
    <property type="evidence" value="ECO:0007669"/>
    <property type="project" value="TreeGrafter"/>
</dbReference>
<sequence length="773" mass="88105">MVFNKRTLSITSKYSTLDDDEYGDMPYSKRLLSDISRKLPITSNLRIVDFNETFSEIKQLGIGRFGPVKQYLNKNNNKFVVGKHVKMEMFDHMYQDWGKIKKRINDFLKELEILYNLSRKHDRIADFLGIYNDNEKLIIFTEYLCNGSVKDKLEDGVGLSEKLTLKYFYQVCEGLHWLHDRSSPVVHRDIKAANILITAYDDVKLANFGLVRDLAIDGFGVSVGSEVSFDFRGTMLYVAPEVITSELGPGNKNAYGKPADMWALGCTIIEMLVCHPPYFEYFGCVEEMQKEVRERANGPIDKQLPYESKVLCPTASKHIKFLVDKLFEKNPDYRITVGQLIKLKRKMDETIESNYIDINAIYEKLKLNDSTGTLFSSDINSTRSSIEISALKDCNNTVKTLHKEEEVKGIKIGSSFNSTTKKQKKSNTIKDSAICFMYLNIFIVLIFLFIFYCNCDDIKGPLTKDFQSWLNSNGYKEYDFVREEFGFYGSYGGKKSSNASITKKPIIFIHGNSDGALKMEGLYSTGFSKTIEYFQNKGYGSEELYVTTWGDRNSDNAGKRSHSCEYVKYIRSFIDAVMKYTKSETINVISHSMGVTMARKAIVGTMTTDILDNCLVGRPLGEKVNVFIGLAGANYGLCTCSGPFASVEYTCNNLNGFFPGNDCESYLLYNKTYLPNDKTACDWSSENMICLKEPKYSKVLYDLNHSKYNAGQNIYSFWSLNDEVLGKTNEVWGRPTSHIPKSDGVRIFLNLSHEQVKDNTIPEQYSIINRFED</sequence>
<dbReference type="AlphaFoldDB" id="A0A0N4ZQC4"/>
<dbReference type="GO" id="GO:0004672">
    <property type="term" value="F:protein kinase activity"/>
    <property type="evidence" value="ECO:0007669"/>
    <property type="project" value="InterPro"/>
</dbReference>
<proteinExistence type="predicted"/>
<dbReference type="Gene3D" id="3.40.50.1820">
    <property type="entry name" value="alpha/beta hydrolase"/>
    <property type="match status" value="1"/>
</dbReference>
<dbReference type="InterPro" id="IPR000719">
    <property type="entry name" value="Prot_kinase_dom"/>
</dbReference>
<name>A0A0N4ZQC4_PARTI</name>
<evidence type="ECO:0000313" key="4">
    <source>
        <dbReference type="WBParaSite" id="PTRK_0001072200.1"/>
    </source>
</evidence>
<dbReference type="Proteomes" id="UP000038045">
    <property type="component" value="Unplaced"/>
</dbReference>